<dbReference type="GO" id="GO:0016926">
    <property type="term" value="P:protein desumoylation"/>
    <property type="evidence" value="ECO:0007669"/>
    <property type="project" value="TreeGrafter"/>
</dbReference>
<dbReference type="PANTHER" id="PTHR12606:SF141">
    <property type="entry name" value="GH15225P-RELATED"/>
    <property type="match status" value="1"/>
</dbReference>
<evidence type="ECO:0000256" key="4">
    <source>
        <dbReference type="ARBA" id="ARBA00022807"/>
    </source>
</evidence>
<evidence type="ECO:0000256" key="1">
    <source>
        <dbReference type="ARBA" id="ARBA00005234"/>
    </source>
</evidence>
<dbReference type="Proteomes" id="UP000308197">
    <property type="component" value="Unassembled WGS sequence"/>
</dbReference>
<gene>
    <name evidence="6" type="ORF">K466DRAFT_466074</name>
</gene>
<dbReference type="Gene3D" id="3.40.395.10">
    <property type="entry name" value="Adenoviral Proteinase, Chain A"/>
    <property type="match status" value="1"/>
</dbReference>
<comment type="similarity">
    <text evidence="1">Belongs to the peptidase C48 family.</text>
</comment>
<accession>A0A5C3P4J1</accession>
<keyword evidence="2" id="KW-0645">Protease</keyword>
<feature type="non-terminal residue" evidence="6">
    <location>
        <position position="187"/>
    </location>
</feature>
<reference evidence="6 7" key="1">
    <citation type="journal article" date="2019" name="Nat. Ecol. Evol.">
        <title>Megaphylogeny resolves global patterns of mushroom evolution.</title>
        <authorList>
            <person name="Varga T."/>
            <person name="Krizsan K."/>
            <person name="Foldi C."/>
            <person name="Dima B."/>
            <person name="Sanchez-Garcia M."/>
            <person name="Sanchez-Ramirez S."/>
            <person name="Szollosi G.J."/>
            <person name="Szarkandi J.G."/>
            <person name="Papp V."/>
            <person name="Albert L."/>
            <person name="Andreopoulos W."/>
            <person name="Angelini C."/>
            <person name="Antonin V."/>
            <person name="Barry K.W."/>
            <person name="Bougher N.L."/>
            <person name="Buchanan P."/>
            <person name="Buyck B."/>
            <person name="Bense V."/>
            <person name="Catcheside P."/>
            <person name="Chovatia M."/>
            <person name="Cooper J."/>
            <person name="Damon W."/>
            <person name="Desjardin D."/>
            <person name="Finy P."/>
            <person name="Geml J."/>
            <person name="Haridas S."/>
            <person name="Hughes K."/>
            <person name="Justo A."/>
            <person name="Karasinski D."/>
            <person name="Kautmanova I."/>
            <person name="Kiss B."/>
            <person name="Kocsube S."/>
            <person name="Kotiranta H."/>
            <person name="LaButti K.M."/>
            <person name="Lechner B.E."/>
            <person name="Liimatainen K."/>
            <person name="Lipzen A."/>
            <person name="Lukacs Z."/>
            <person name="Mihaltcheva S."/>
            <person name="Morgado L.N."/>
            <person name="Niskanen T."/>
            <person name="Noordeloos M.E."/>
            <person name="Ohm R.A."/>
            <person name="Ortiz-Santana B."/>
            <person name="Ovrebo C."/>
            <person name="Racz N."/>
            <person name="Riley R."/>
            <person name="Savchenko A."/>
            <person name="Shiryaev A."/>
            <person name="Soop K."/>
            <person name="Spirin V."/>
            <person name="Szebenyi C."/>
            <person name="Tomsovsky M."/>
            <person name="Tulloss R.E."/>
            <person name="Uehling J."/>
            <person name="Grigoriev I.V."/>
            <person name="Vagvolgyi C."/>
            <person name="Papp T."/>
            <person name="Martin F.M."/>
            <person name="Miettinen O."/>
            <person name="Hibbett D.S."/>
            <person name="Nagy L.G."/>
        </authorList>
    </citation>
    <scope>NUCLEOTIDE SEQUENCE [LARGE SCALE GENOMIC DNA]</scope>
    <source>
        <strain evidence="6 7">HHB13444</strain>
    </source>
</reference>
<dbReference type="GO" id="GO:0016929">
    <property type="term" value="F:deSUMOylase activity"/>
    <property type="evidence" value="ECO:0007669"/>
    <property type="project" value="TreeGrafter"/>
</dbReference>
<protein>
    <submittedName>
        <fullName evidence="6">Cysteine proteinase</fullName>
    </submittedName>
</protein>
<feature type="domain" description="Ubiquitin-like protease family profile" evidence="5">
    <location>
        <begin position="1"/>
        <end position="156"/>
    </location>
</feature>
<dbReference type="PANTHER" id="PTHR12606">
    <property type="entry name" value="SENTRIN/SUMO-SPECIFIC PROTEASE"/>
    <property type="match status" value="1"/>
</dbReference>
<keyword evidence="4" id="KW-0788">Thiol protease</keyword>
<evidence type="ECO:0000256" key="3">
    <source>
        <dbReference type="ARBA" id="ARBA00022801"/>
    </source>
</evidence>
<dbReference type="PROSITE" id="PS50600">
    <property type="entry name" value="ULP_PROTEASE"/>
    <property type="match status" value="1"/>
</dbReference>
<dbReference type="InterPro" id="IPR003653">
    <property type="entry name" value="Peptidase_C48_C"/>
</dbReference>
<keyword evidence="3" id="KW-0378">Hydrolase</keyword>
<dbReference type="InterPro" id="IPR038765">
    <property type="entry name" value="Papain-like_cys_pep_sf"/>
</dbReference>
<evidence type="ECO:0000256" key="2">
    <source>
        <dbReference type="ARBA" id="ARBA00022670"/>
    </source>
</evidence>
<name>A0A5C3P4J1_9APHY</name>
<sequence>RGWLSSGCIDGCATLLQAEECFRNASTAVFSCFLLDTFVKDGPEDTLWRIARSTHYWEKDVWVIPIHNEGHWLLATVRRSRRTITIFDSFGLSSGHKRFGIPIFHLCRKLSTAVRTYSDFCVDVDGRWTVHPATLARLQNNDYDCGVWLLACMAAVLRGYTTIAMTENKVVQFRSWLFLLAFSLPTT</sequence>
<dbReference type="Pfam" id="PF02902">
    <property type="entry name" value="Peptidase_C48"/>
    <property type="match status" value="1"/>
</dbReference>
<dbReference type="GO" id="GO:0005634">
    <property type="term" value="C:nucleus"/>
    <property type="evidence" value="ECO:0007669"/>
    <property type="project" value="TreeGrafter"/>
</dbReference>
<evidence type="ECO:0000259" key="5">
    <source>
        <dbReference type="PROSITE" id="PS50600"/>
    </source>
</evidence>
<evidence type="ECO:0000313" key="7">
    <source>
        <dbReference type="Proteomes" id="UP000308197"/>
    </source>
</evidence>
<evidence type="ECO:0000313" key="6">
    <source>
        <dbReference type="EMBL" id="TFK84575.1"/>
    </source>
</evidence>
<dbReference type="GO" id="GO:0006508">
    <property type="term" value="P:proteolysis"/>
    <property type="evidence" value="ECO:0007669"/>
    <property type="project" value="UniProtKB-KW"/>
</dbReference>
<dbReference type="AlphaFoldDB" id="A0A5C3P4J1"/>
<dbReference type="SUPFAM" id="SSF54001">
    <property type="entry name" value="Cysteine proteinases"/>
    <property type="match status" value="1"/>
</dbReference>
<dbReference type="InParanoid" id="A0A5C3P4J1"/>
<dbReference type="STRING" id="1314778.A0A5C3P4J1"/>
<feature type="non-terminal residue" evidence="6">
    <location>
        <position position="1"/>
    </location>
</feature>
<proteinExistence type="inferred from homology"/>
<organism evidence="6 7">
    <name type="scientific">Polyporus arcularius HHB13444</name>
    <dbReference type="NCBI Taxonomy" id="1314778"/>
    <lineage>
        <taxon>Eukaryota</taxon>
        <taxon>Fungi</taxon>
        <taxon>Dikarya</taxon>
        <taxon>Basidiomycota</taxon>
        <taxon>Agaricomycotina</taxon>
        <taxon>Agaricomycetes</taxon>
        <taxon>Polyporales</taxon>
        <taxon>Polyporaceae</taxon>
        <taxon>Polyporus</taxon>
    </lineage>
</organism>
<keyword evidence="7" id="KW-1185">Reference proteome</keyword>
<dbReference type="EMBL" id="ML211307">
    <property type="protein sequence ID" value="TFK84575.1"/>
    <property type="molecule type" value="Genomic_DNA"/>
</dbReference>